<reference evidence="2" key="1">
    <citation type="journal article" date="2020" name="Stud. Mycol.">
        <title>101 Dothideomycetes genomes: a test case for predicting lifestyles and emergence of pathogens.</title>
        <authorList>
            <person name="Haridas S."/>
            <person name="Albert R."/>
            <person name="Binder M."/>
            <person name="Bloem J."/>
            <person name="Labutti K."/>
            <person name="Salamov A."/>
            <person name="Andreopoulos B."/>
            <person name="Baker S."/>
            <person name="Barry K."/>
            <person name="Bills G."/>
            <person name="Bluhm B."/>
            <person name="Cannon C."/>
            <person name="Castanera R."/>
            <person name="Culley D."/>
            <person name="Daum C."/>
            <person name="Ezra D."/>
            <person name="Gonzalez J."/>
            <person name="Henrissat B."/>
            <person name="Kuo A."/>
            <person name="Liang C."/>
            <person name="Lipzen A."/>
            <person name="Lutzoni F."/>
            <person name="Magnuson J."/>
            <person name="Mondo S."/>
            <person name="Nolan M."/>
            <person name="Ohm R."/>
            <person name="Pangilinan J."/>
            <person name="Park H.-J."/>
            <person name="Ramirez L."/>
            <person name="Alfaro M."/>
            <person name="Sun H."/>
            <person name="Tritt A."/>
            <person name="Yoshinaga Y."/>
            <person name="Zwiers L.-H."/>
            <person name="Turgeon B."/>
            <person name="Goodwin S."/>
            <person name="Spatafora J."/>
            <person name="Crous P."/>
            <person name="Grigoriev I."/>
        </authorList>
    </citation>
    <scope>NUCLEOTIDE SEQUENCE</scope>
    <source>
        <strain evidence="2">CBS 480.64</strain>
    </source>
</reference>
<feature type="compositionally biased region" description="Low complexity" evidence="1">
    <location>
        <begin position="234"/>
        <end position="253"/>
    </location>
</feature>
<feature type="compositionally biased region" description="Polar residues" evidence="1">
    <location>
        <begin position="332"/>
        <end position="342"/>
    </location>
</feature>
<feature type="compositionally biased region" description="Basic and acidic residues" evidence="1">
    <location>
        <begin position="508"/>
        <end position="524"/>
    </location>
</feature>
<evidence type="ECO:0008006" key="4">
    <source>
        <dbReference type="Google" id="ProtNLM"/>
    </source>
</evidence>
<dbReference type="OrthoDB" id="1749473at2759"/>
<protein>
    <recommendedName>
        <fullName evidence="4">PH domain-containing protein</fullName>
    </recommendedName>
</protein>
<name>A0A6A7C289_9PEZI</name>
<accession>A0A6A7C289</accession>
<dbReference type="Proteomes" id="UP000799421">
    <property type="component" value="Unassembled WGS sequence"/>
</dbReference>
<feature type="region of interest" description="Disordered" evidence="1">
    <location>
        <begin position="613"/>
        <end position="637"/>
    </location>
</feature>
<dbReference type="AlphaFoldDB" id="A0A6A7C289"/>
<evidence type="ECO:0000313" key="3">
    <source>
        <dbReference type="Proteomes" id="UP000799421"/>
    </source>
</evidence>
<feature type="compositionally biased region" description="Pro residues" evidence="1">
    <location>
        <begin position="621"/>
        <end position="637"/>
    </location>
</feature>
<feature type="compositionally biased region" description="Polar residues" evidence="1">
    <location>
        <begin position="272"/>
        <end position="282"/>
    </location>
</feature>
<evidence type="ECO:0000313" key="2">
    <source>
        <dbReference type="EMBL" id="KAF2861584.1"/>
    </source>
</evidence>
<evidence type="ECO:0000256" key="1">
    <source>
        <dbReference type="SAM" id="MobiDB-lite"/>
    </source>
</evidence>
<proteinExistence type="predicted"/>
<feature type="region of interest" description="Disordered" evidence="1">
    <location>
        <begin position="372"/>
        <end position="599"/>
    </location>
</feature>
<keyword evidence="3" id="KW-1185">Reference proteome</keyword>
<feature type="compositionally biased region" description="Polar residues" evidence="1">
    <location>
        <begin position="254"/>
        <end position="264"/>
    </location>
</feature>
<feature type="region of interest" description="Disordered" evidence="1">
    <location>
        <begin position="211"/>
        <end position="352"/>
    </location>
</feature>
<feature type="compositionally biased region" description="Basic and acidic residues" evidence="1">
    <location>
        <begin position="403"/>
        <end position="428"/>
    </location>
</feature>
<feature type="compositionally biased region" description="Low complexity" evidence="1">
    <location>
        <begin position="212"/>
        <end position="224"/>
    </location>
</feature>
<gene>
    <name evidence="2" type="ORF">K470DRAFT_256710</name>
</gene>
<sequence>MSLLHLFSRPKVEKARGYVEAAAPGLLNFPFVQAATAPAVSTPEPPVGFGLLDPLPTLSQASRQATKQGRVAISVLAADGTLVKSRVRALAQHHTKLIVLLPSGYLLQYATDGSDDRLPESILALGPDSAAFACDLIPGQQFVLQVVHSIEREASIPGRTSFLTRLGIRHASTRRSLVRMLLILLDAFEMETWMSSIRQVIDSRRVQPIPPIETSSLSSSIPESPDQPQPPNPRASHSTNASSTTAVASRTNSETSLPLETQNPLYRKLASYDTTGRQNKSLKPSVPYAFELPPTPPQPRTFSSPHILSGHTTPRPPASRRPTLNLPLKINPSPSAGRSFSASYEMGPRPRMPPAEVIEGVMERPKSIHLAEGTVSFPAPPIRRLRPSRLGAESSIRGEASSGEDKKEGVGEEKGDAMKGDATEEVAKNAKLARPVTTAESKGSGDGTKGCAAKSNASGDVTKSVKPTRPITTADMKASGDVTKNDATGDATKSVKPATPVTTADLKIPSREGMSDATVEKSAEPTRPVSTADLKAPGVVPGNNTGNVTKSVIPYRPVTTADMKAPQDVTDNNTGGVSRSAKPARPVTTTDLKIPSGDRIKREEMKTLQTLHLSFSGGFGPPKPPPEVPLPDLPGGR</sequence>
<organism evidence="2 3">
    <name type="scientific">Piedraia hortae CBS 480.64</name>
    <dbReference type="NCBI Taxonomy" id="1314780"/>
    <lineage>
        <taxon>Eukaryota</taxon>
        <taxon>Fungi</taxon>
        <taxon>Dikarya</taxon>
        <taxon>Ascomycota</taxon>
        <taxon>Pezizomycotina</taxon>
        <taxon>Dothideomycetes</taxon>
        <taxon>Dothideomycetidae</taxon>
        <taxon>Capnodiales</taxon>
        <taxon>Piedraiaceae</taxon>
        <taxon>Piedraia</taxon>
    </lineage>
</organism>
<dbReference type="EMBL" id="MU005971">
    <property type="protein sequence ID" value="KAF2861584.1"/>
    <property type="molecule type" value="Genomic_DNA"/>
</dbReference>